<keyword evidence="6" id="KW-0460">Magnesium</keyword>
<dbReference type="Proteomes" id="UP001255856">
    <property type="component" value="Unassembled WGS sequence"/>
</dbReference>
<comment type="similarity">
    <text evidence="2">Belongs to the PPase family.</text>
</comment>
<keyword evidence="5" id="KW-0378">Hydrolase</keyword>
<evidence type="ECO:0000256" key="8">
    <source>
        <dbReference type="SAM" id="SignalP"/>
    </source>
</evidence>
<evidence type="ECO:0000256" key="4">
    <source>
        <dbReference type="ARBA" id="ARBA00022723"/>
    </source>
</evidence>
<evidence type="ECO:0000313" key="9">
    <source>
        <dbReference type="EMBL" id="KAK2077229.1"/>
    </source>
</evidence>
<protein>
    <recommendedName>
        <fullName evidence="3">inorganic diphosphatase</fullName>
        <ecNumber evidence="3">3.6.1.1</ecNumber>
    </recommendedName>
</protein>
<dbReference type="Pfam" id="PF00719">
    <property type="entry name" value="Pyrophosphatase"/>
    <property type="match status" value="1"/>
</dbReference>
<dbReference type="Gene3D" id="3.90.80.10">
    <property type="entry name" value="Inorganic pyrophosphatase"/>
    <property type="match status" value="1"/>
</dbReference>
<proteinExistence type="inferred from homology"/>
<dbReference type="EMBL" id="JASFZW010000007">
    <property type="protein sequence ID" value="KAK2077229.1"/>
    <property type="molecule type" value="Genomic_DNA"/>
</dbReference>
<keyword evidence="4" id="KW-0479">Metal-binding</keyword>
<dbReference type="EC" id="3.6.1.1" evidence="3"/>
<comment type="cofactor">
    <cofactor evidence="1">
        <name>Mg(2+)</name>
        <dbReference type="ChEBI" id="CHEBI:18420"/>
    </cofactor>
</comment>
<gene>
    <name evidence="9" type="ORF">QBZ16_004863</name>
</gene>
<dbReference type="GO" id="GO:0006796">
    <property type="term" value="P:phosphate-containing compound metabolic process"/>
    <property type="evidence" value="ECO:0007669"/>
    <property type="project" value="InterPro"/>
</dbReference>
<evidence type="ECO:0000313" key="10">
    <source>
        <dbReference type="Proteomes" id="UP001255856"/>
    </source>
</evidence>
<dbReference type="GO" id="GO:0000287">
    <property type="term" value="F:magnesium ion binding"/>
    <property type="evidence" value="ECO:0007669"/>
    <property type="project" value="InterPro"/>
</dbReference>
<keyword evidence="8" id="KW-0732">Signal</keyword>
<name>A0AAD9IHH0_PROWI</name>
<reference evidence="9" key="1">
    <citation type="submission" date="2021-01" db="EMBL/GenBank/DDBJ databases">
        <authorList>
            <person name="Eckstrom K.M.E."/>
        </authorList>
    </citation>
    <scope>NUCLEOTIDE SEQUENCE</scope>
    <source>
        <strain evidence="9">UVCC 0001</strain>
    </source>
</reference>
<dbReference type="GO" id="GO:0004427">
    <property type="term" value="F:inorganic diphosphate phosphatase activity"/>
    <property type="evidence" value="ECO:0007669"/>
    <property type="project" value="UniProtKB-EC"/>
</dbReference>
<dbReference type="GO" id="GO:0005737">
    <property type="term" value="C:cytoplasm"/>
    <property type="evidence" value="ECO:0007669"/>
    <property type="project" value="InterPro"/>
</dbReference>
<accession>A0AAD9IHH0</accession>
<dbReference type="AlphaFoldDB" id="A0AAD9IHH0"/>
<dbReference type="SUPFAM" id="SSF50324">
    <property type="entry name" value="Inorganic pyrophosphatase"/>
    <property type="match status" value="1"/>
</dbReference>
<keyword evidence="10" id="KW-1185">Reference proteome</keyword>
<dbReference type="CDD" id="cd00412">
    <property type="entry name" value="pyrophosphatase"/>
    <property type="match status" value="1"/>
</dbReference>
<evidence type="ECO:0000256" key="2">
    <source>
        <dbReference type="ARBA" id="ARBA00006220"/>
    </source>
</evidence>
<sequence>MRSICLVLALGLALVGLCVGQSVLKTTEWGFEQDGIPETWGFEGFITADNFTVSPWHNVPLIAGTGLHSFIVEMPKDSSAKFEVQTEAPLNPIKQDLTDAGELRYYHSNLTWNYGLLPQTWEDPAFVNPEVNATGDNDPTDVVEIGSTRFATGDIVPVKILGAFALLDQTELDWKVIAIAAEDPLAEEVNDILDVDRVMPGRLAEIREFYRTSKVPDGKPENSFGFDEKPLSREYTLGVVSQTHGFWLSLVSGARDNTEGKSLF</sequence>
<dbReference type="InterPro" id="IPR008162">
    <property type="entry name" value="Pyrophosphatase"/>
</dbReference>
<evidence type="ECO:0000256" key="1">
    <source>
        <dbReference type="ARBA" id="ARBA00001946"/>
    </source>
</evidence>
<evidence type="ECO:0000256" key="7">
    <source>
        <dbReference type="ARBA" id="ARBA00047820"/>
    </source>
</evidence>
<feature type="chain" id="PRO_5041988617" description="inorganic diphosphatase" evidence="8">
    <location>
        <begin position="21"/>
        <end position="264"/>
    </location>
</feature>
<evidence type="ECO:0000256" key="3">
    <source>
        <dbReference type="ARBA" id="ARBA00012146"/>
    </source>
</evidence>
<comment type="catalytic activity">
    <reaction evidence="7">
        <text>diphosphate + H2O = 2 phosphate + H(+)</text>
        <dbReference type="Rhea" id="RHEA:24576"/>
        <dbReference type="ChEBI" id="CHEBI:15377"/>
        <dbReference type="ChEBI" id="CHEBI:15378"/>
        <dbReference type="ChEBI" id="CHEBI:33019"/>
        <dbReference type="ChEBI" id="CHEBI:43474"/>
        <dbReference type="EC" id="3.6.1.1"/>
    </reaction>
</comment>
<feature type="signal peptide" evidence="8">
    <location>
        <begin position="1"/>
        <end position="20"/>
    </location>
</feature>
<comment type="caution">
    <text evidence="9">The sequence shown here is derived from an EMBL/GenBank/DDBJ whole genome shotgun (WGS) entry which is preliminary data.</text>
</comment>
<evidence type="ECO:0000256" key="6">
    <source>
        <dbReference type="ARBA" id="ARBA00022842"/>
    </source>
</evidence>
<dbReference type="InterPro" id="IPR036649">
    <property type="entry name" value="Pyrophosphatase_sf"/>
</dbReference>
<evidence type="ECO:0000256" key="5">
    <source>
        <dbReference type="ARBA" id="ARBA00022801"/>
    </source>
</evidence>
<dbReference type="PANTHER" id="PTHR10286">
    <property type="entry name" value="INORGANIC PYROPHOSPHATASE"/>
    <property type="match status" value="1"/>
</dbReference>
<organism evidence="9 10">
    <name type="scientific">Prototheca wickerhamii</name>
    <dbReference type="NCBI Taxonomy" id="3111"/>
    <lineage>
        <taxon>Eukaryota</taxon>
        <taxon>Viridiplantae</taxon>
        <taxon>Chlorophyta</taxon>
        <taxon>core chlorophytes</taxon>
        <taxon>Trebouxiophyceae</taxon>
        <taxon>Chlorellales</taxon>
        <taxon>Chlorellaceae</taxon>
        <taxon>Prototheca</taxon>
    </lineage>
</organism>